<organism evidence="2 3">
    <name type="scientific">Rhypophila decipiens</name>
    <dbReference type="NCBI Taxonomy" id="261697"/>
    <lineage>
        <taxon>Eukaryota</taxon>
        <taxon>Fungi</taxon>
        <taxon>Dikarya</taxon>
        <taxon>Ascomycota</taxon>
        <taxon>Pezizomycotina</taxon>
        <taxon>Sordariomycetes</taxon>
        <taxon>Sordariomycetidae</taxon>
        <taxon>Sordariales</taxon>
        <taxon>Naviculisporaceae</taxon>
        <taxon>Rhypophila</taxon>
    </lineage>
</organism>
<reference evidence="2" key="1">
    <citation type="journal article" date="2023" name="Mol. Phylogenet. Evol.">
        <title>Genome-scale phylogeny and comparative genomics of the fungal order Sordariales.</title>
        <authorList>
            <person name="Hensen N."/>
            <person name="Bonometti L."/>
            <person name="Westerberg I."/>
            <person name="Brannstrom I.O."/>
            <person name="Guillou S."/>
            <person name="Cros-Aarteil S."/>
            <person name="Calhoun S."/>
            <person name="Haridas S."/>
            <person name="Kuo A."/>
            <person name="Mondo S."/>
            <person name="Pangilinan J."/>
            <person name="Riley R."/>
            <person name="LaButti K."/>
            <person name="Andreopoulos B."/>
            <person name="Lipzen A."/>
            <person name="Chen C."/>
            <person name="Yan M."/>
            <person name="Daum C."/>
            <person name="Ng V."/>
            <person name="Clum A."/>
            <person name="Steindorff A."/>
            <person name="Ohm R.A."/>
            <person name="Martin F."/>
            <person name="Silar P."/>
            <person name="Natvig D.O."/>
            <person name="Lalanne C."/>
            <person name="Gautier V."/>
            <person name="Ament-Velasquez S.L."/>
            <person name="Kruys A."/>
            <person name="Hutchinson M.I."/>
            <person name="Powell A.J."/>
            <person name="Barry K."/>
            <person name="Miller A.N."/>
            <person name="Grigoriev I.V."/>
            <person name="Debuchy R."/>
            <person name="Gladieux P."/>
            <person name="Hiltunen Thoren M."/>
            <person name="Johannesson H."/>
        </authorList>
    </citation>
    <scope>NUCLEOTIDE SEQUENCE</scope>
    <source>
        <strain evidence="2">PSN293</strain>
    </source>
</reference>
<protein>
    <recommendedName>
        <fullName evidence="4">Extracellular membrane protein CFEM domain-containing protein</fullName>
    </recommendedName>
</protein>
<keyword evidence="3" id="KW-1185">Reference proteome</keyword>
<evidence type="ECO:0008006" key="4">
    <source>
        <dbReference type="Google" id="ProtNLM"/>
    </source>
</evidence>
<dbReference type="Proteomes" id="UP001301769">
    <property type="component" value="Unassembled WGS sequence"/>
</dbReference>
<keyword evidence="1" id="KW-0732">Signal</keyword>
<accession>A0AAN6Y1Z2</accession>
<evidence type="ECO:0000313" key="3">
    <source>
        <dbReference type="Proteomes" id="UP001301769"/>
    </source>
</evidence>
<evidence type="ECO:0000256" key="1">
    <source>
        <dbReference type="SAM" id="SignalP"/>
    </source>
</evidence>
<sequence length="109" mass="11310">MKAQFPIFLALSAASAAALAADYVPCERTCCSYNDPNYGEACRCVTAATCSSTGTTQLSCYDSGYQVCCVMVVSKRSSAPSNETEPEQAALLAIEAVMGGEAEATEVAD</sequence>
<feature type="chain" id="PRO_5042869314" description="Extracellular membrane protein CFEM domain-containing protein" evidence="1">
    <location>
        <begin position="21"/>
        <end position="109"/>
    </location>
</feature>
<feature type="signal peptide" evidence="1">
    <location>
        <begin position="1"/>
        <end position="20"/>
    </location>
</feature>
<reference evidence="2" key="2">
    <citation type="submission" date="2023-05" db="EMBL/GenBank/DDBJ databases">
        <authorList>
            <consortium name="Lawrence Berkeley National Laboratory"/>
            <person name="Steindorff A."/>
            <person name="Hensen N."/>
            <person name="Bonometti L."/>
            <person name="Westerberg I."/>
            <person name="Brannstrom I.O."/>
            <person name="Guillou S."/>
            <person name="Cros-Aarteil S."/>
            <person name="Calhoun S."/>
            <person name="Haridas S."/>
            <person name="Kuo A."/>
            <person name="Mondo S."/>
            <person name="Pangilinan J."/>
            <person name="Riley R."/>
            <person name="Labutti K."/>
            <person name="Andreopoulos B."/>
            <person name="Lipzen A."/>
            <person name="Chen C."/>
            <person name="Yanf M."/>
            <person name="Daum C."/>
            <person name="Ng V."/>
            <person name="Clum A."/>
            <person name="Ohm R."/>
            <person name="Martin F."/>
            <person name="Silar P."/>
            <person name="Natvig D."/>
            <person name="Lalanne C."/>
            <person name="Gautier V."/>
            <person name="Ament-Velasquez S.L."/>
            <person name="Kruys A."/>
            <person name="Hutchinson M.I."/>
            <person name="Powell A.J."/>
            <person name="Barry K."/>
            <person name="Miller A.N."/>
            <person name="Grigoriev I.V."/>
            <person name="Debuchy R."/>
            <person name="Gladieux P."/>
            <person name="Thoren M.H."/>
            <person name="Johannesson H."/>
        </authorList>
    </citation>
    <scope>NUCLEOTIDE SEQUENCE</scope>
    <source>
        <strain evidence="2">PSN293</strain>
    </source>
</reference>
<gene>
    <name evidence="2" type="ORF">QBC37DRAFT_405093</name>
</gene>
<dbReference type="EMBL" id="MU858235">
    <property type="protein sequence ID" value="KAK4208637.1"/>
    <property type="molecule type" value="Genomic_DNA"/>
</dbReference>
<dbReference type="AlphaFoldDB" id="A0AAN6Y1Z2"/>
<evidence type="ECO:0000313" key="2">
    <source>
        <dbReference type="EMBL" id="KAK4208637.1"/>
    </source>
</evidence>
<comment type="caution">
    <text evidence="2">The sequence shown here is derived from an EMBL/GenBank/DDBJ whole genome shotgun (WGS) entry which is preliminary data.</text>
</comment>
<name>A0AAN6Y1Z2_9PEZI</name>
<proteinExistence type="predicted"/>